<reference evidence="1" key="1">
    <citation type="submission" date="2022-04" db="EMBL/GenBank/DDBJ databases">
        <title>Genome of the entomopathogenic fungus Entomophthora muscae.</title>
        <authorList>
            <person name="Elya C."/>
            <person name="Lovett B.R."/>
            <person name="Lee E."/>
            <person name="Macias A.M."/>
            <person name="Hajek A.E."/>
            <person name="De Bivort B.L."/>
            <person name="Kasson M.T."/>
            <person name="De Fine Licht H.H."/>
            <person name="Stajich J.E."/>
        </authorList>
    </citation>
    <scope>NUCLEOTIDE SEQUENCE</scope>
    <source>
        <strain evidence="1">Berkeley</strain>
    </source>
</reference>
<sequence>MLGSALDGNHWALMGGHHVVVVVQVLAHVSQDHQHLGPGQLGVAQHRRPVAQGKADLTDWHQTAPATTSGEHSTYSEAVHQCIFHVGI</sequence>
<keyword evidence="2" id="KW-1185">Reference proteome</keyword>
<organism evidence="1 2">
    <name type="scientific">Entomophthora muscae</name>
    <dbReference type="NCBI Taxonomy" id="34485"/>
    <lineage>
        <taxon>Eukaryota</taxon>
        <taxon>Fungi</taxon>
        <taxon>Fungi incertae sedis</taxon>
        <taxon>Zoopagomycota</taxon>
        <taxon>Entomophthoromycotina</taxon>
        <taxon>Entomophthoromycetes</taxon>
        <taxon>Entomophthorales</taxon>
        <taxon>Entomophthoraceae</taxon>
        <taxon>Entomophthora</taxon>
    </lineage>
</organism>
<gene>
    <name evidence="1" type="ORF">DSO57_1039656</name>
</gene>
<evidence type="ECO:0000313" key="2">
    <source>
        <dbReference type="Proteomes" id="UP001165960"/>
    </source>
</evidence>
<dbReference type="EMBL" id="QTSX02000892">
    <property type="protein sequence ID" value="KAJ9084015.1"/>
    <property type="molecule type" value="Genomic_DNA"/>
</dbReference>
<proteinExistence type="predicted"/>
<name>A0ACC2UBB4_9FUNG</name>
<protein>
    <submittedName>
        <fullName evidence="1">Uncharacterized protein</fullName>
    </submittedName>
</protein>
<dbReference type="Proteomes" id="UP001165960">
    <property type="component" value="Unassembled WGS sequence"/>
</dbReference>
<evidence type="ECO:0000313" key="1">
    <source>
        <dbReference type="EMBL" id="KAJ9084015.1"/>
    </source>
</evidence>
<comment type="caution">
    <text evidence="1">The sequence shown here is derived from an EMBL/GenBank/DDBJ whole genome shotgun (WGS) entry which is preliminary data.</text>
</comment>
<accession>A0ACC2UBB4</accession>